<organism evidence="1">
    <name type="scientific">marine metagenome</name>
    <dbReference type="NCBI Taxonomy" id="408172"/>
    <lineage>
        <taxon>unclassified sequences</taxon>
        <taxon>metagenomes</taxon>
        <taxon>ecological metagenomes</taxon>
    </lineage>
</organism>
<reference evidence="1" key="1">
    <citation type="submission" date="2018-05" db="EMBL/GenBank/DDBJ databases">
        <authorList>
            <person name="Lanie J.A."/>
            <person name="Ng W.-L."/>
            <person name="Kazmierczak K.M."/>
            <person name="Andrzejewski T.M."/>
            <person name="Davidsen T.M."/>
            <person name="Wayne K.J."/>
            <person name="Tettelin H."/>
            <person name="Glass J.I."/>
            <person name="Rusch D."/>
            <person name="Podicherti R."/>
            <person name="Tsui H.-C.T."/>
            <person name="Winkler M.E."/>
        </authorList>
    </citation>
    <scope>NUCLEOTIDE SEQUENCE</scope>
</reference>
<evidence type="ECO:0000313" key="1">
    <source>
        <dbReference type="EMBL" id="SVB67069.1"/>
    </source>
</evidence>
<dbReference type="AlphaFoldDB" id="A0A382FWR4"/>
<sequence length="53" mass="5604">MSVSNTAKTSLLLALTDNPFGVISSGINSDANVQFIIRSVPSFFSKQTLTTPS</sequence>
<name>A0A382FWR4_9ZZZZ</name>
<protein>
    <submittedName>
        <fullName evidence="1">Uncharacterized protein</fullName>
    </submittedName>
</protein>
<dbReference type="EMBL" id="UINC01052118">
    <property type="protein sequence ID" value="SVB67069.1"/>
    <property type="molecule type" value="Genomic_DNA"/>
</dbReference>
<accession>A0A382FWR4</accession>
<proteinExistence type="predicted"/>
<gene>
    <name evidence="1" type="ORF">METZ01_LOCUS219923</name>
</gene>